<evidence type="ECO:0000313" key="2">
    <source>
        <dbReference type="EMBL" id="AWM34326.1"/>
    </source>
</evidence>
<evidence type="ECO:0000259" key="1">
    <source>
        <dbReference type="Pfam" id="PF00534"/>
    </source>
</evidence>
<dbReference type="PANTHER" id="PTHR12526">
    <property type="entry name" value="GLYCOSYLTRANSFERASE"/>
    <property type="match status" value="1"/>
</dbReference>
<organism evidence="2 3">
    <name type="scientific">Hymenobacter nivis</name>
    <dbReference type="NCBI Taxonomy" id="1850093"/>
    <lineage>
        <taxon>Bacteria</taxon>
        <taxon>Pseudomonadati</taxon>
        <taxon>Bacteroidota</taxon>
        <taxon>Cytophagia</taxon>
        <taxon>Cytophagales</taxon>
        <taxon>Hymenobacteraceae</taxon>
        <taxon>Hymenobacter</taxon>
    </lineage>
</organism>
<protein>
    <recommendedName>
        <fullName evidence="1">Glycosyl transferase family 1 domain-containing protein</fullName>
    </recommendedName>
</protein>
<dbReference type="KEGG" id="hnv:DDQ68_16965"/>
<dbReference type="SUPFAM" id="SSF53756">
    <property type="entry name" value="UDP-Glycosyltransferase/glycogen phosphorylase"/>
    <property type="match status" value="1"/>
</dbReference>
<name>A0A2Z3GSE8_9BACT</name>
<dbReference type="Pfam" id="PF00534">
    <property type="entry name" value="Glycos_transf_1"/>
    <property type="match status" value="1"/>
</dbReference>
<keyword evidence="3" id="KW-1185">Reference proteome</keyword>
<dbReference type="GO" id="GO:0016757">
    <property type="term" value="F:glycosyltransferase activity"/>
    <property type="evidence" value="ECO:0007669"/>
    <property type="project" value="InterPro"/>
</dbReference>
<dbReference type="Gene3D" id="3.40.50.2000">
    <property type="entry name" value="Glycogen Phosphorylase B"/>
    <property type="match status" value="2"/>
</dbReference>
<feature type="domain" description="Glycosyl transferase family 1" evidence="1">
    <location>
        <begin position="172"/>
        <end position="318"/>
    </location>
</feature>
<dbReference type="AlphaFoldDB" id="A0A2Z3GSE8"/>
<reference evidence="3" key="1">
    <citation type="submission" date="2018-04" db="EMBL/GenBank/DDBJ databases">
        <title>Complete genome of Antarctic heterotrophic bacterium Hymenobacter nivis.</title>
        <authorList>
            <person name="Terashima M."/>
        </authorList>
    </citation>
    <scope>NUCLEOTIDE SEQUENCE [LARGE SCALE GENOMIC DNA]</scope>
    <source>
        <strain evidence="3">NBRC 111535</strain>
    </source>
</reference>
<proteinExistence type="predicted"/>
<evidence type="ECO:0000313" key="3">
    <source>
        <dbReference type="Proteomes" id="UP000245999"/>
    </source>
</evidence>
<accession>A0A2Z3GSE8</accession>
<sequence length="347" mass="38488">MGISTKNLLIIGSTLGPYGGMEAFMITLAEAATHWPEFEVKLCFKMVKGHEPAPDLVEQANAVCSQVYFVQSSSLQLLKLITWADVLHIQNTPPDVVFSASLLRKKILLTVHNWRRRTLNLHNVLWGLSVQLAHRRWFNSKFVWDTWEPNEKSATSDSFPTVSKLPEGWCPPEQRRGFLFIGRWIPGKGLEEIVRAYSQCNLDPKAWPLTLLGNGPLKPTVLALITELGLTSVNLPGFVEVEVKEKLLASTCWLLAPANTKEDLGLTPIEARNVGVPSIVTRDGGLPEAGGPAALVAEPGDVDDLARCMRLAVDMGEQEYRKRGELAKASLDGYLRPLTFYRDAYNG</sequence>
<gene>
    <name evidence="2" type="ORF">DDQ68_16965</name>
</gene>
<dbReference type="OrthoDB" id="9790710at2"/>
<dbReference type="EMBL" id="CP029145">
    <property type="protein sequence ID" value="AWM34326.1"/>
    <property type="molecule type" value="Genomic_DNA"/>
</dbReference>
<dbReference type="PANTHER" id="PTHR12526:SF630">
    <property type="entry name" value="GLYCOSYLTRANSFERASE"/>
    <property type="match status" value="1"/>
</dbReference>
<dbReference type="InterPro" id="IPR001296">
    <property type="entry name" value="Glyco_trans_1"/>
</dbReference>
<dbReference type="Proteomes" id="UP000245999">
    <property type="component" value="Chromosome"/>
</dbReference>